<evidence type="ECO:0000313" key="2">
    <source>
        <dbReference type="EMBL" id="KAG0146847.1"/>
    </source>
</evidence>
<feature type="compositionally biased region" description="Basic and acidic residues" evidence="1">
    <location>
        <begin position="132"/>
        <end position="145"/>
    </location>
</feature>
<proteinExistence type="predicted"/>
<name>A0A9P6NJP8_9BASI</name>
<dbReference type="EMBL" id="MU167255">
    <property type="protein sequence ID" value="KAG0146847.1"/>
    <property type="molecule type" value="Genomic_DNA"/>
</dbReference>
<feature type="compositionally biased region" description="Polar residues" evidence="1">
    <location>
        <begin position="86"/>
        <end position="99"/>
    </location>
</feature>
<sequence>MNKQKVNVTSLGGTGLPTNLPHSPGKTPIVPDPTSNPNNDSISPYGTPGGEGIGSYNPNDPLGPGGNSETENSTPTGKLGPPKNIPSGQSNPNGMNNPTSQPPIDPIQNGGHEPSNNGTHPNNEGGQGSTEGGKEGGETNDDKKPALPKGSDIANGGNPGDGPKPNNNGTDPSDDGHQGGKERGGNVDGQDPFHPNNDDGPYDPTDPSGDDDEDC</sequence>
<feature type="compositionally biased region" description="Polar residues" evidence="1">
    <location>
        <begin position="67"/>
        <end position="76"/>
    </location>
</feature>
<feature type="region of interest" description="Disordered" evidence="1">
    <location>
        <begin position="1"/>
        <end position="215"/>
    </location>
</feature>
<comment type="caution">
    <text evidence="2">The sequence shown here is derived from an EMBL/GenBank/DDBJ whole genome shotgun (WGS) entry which is preliminary data.</text>
</comment>
<dbReference type="Proteomes" id="UP000886653">
    <property type="component" value="Unassembled WGS sequence"/>
</dbReference>
<dbReference type="AlphaFoldDB" id="A0A9P6NJP8"/>
<feature type="compositionally biased region" description="Low complexity" evidence="1">
    <location>
        <begin position="198"/>
        <end position="207"/>
    </location>
</feature>
<protein>
    <submittedName>
        <fullName evidence="2">Uncharacterized protein</fullName>
    </submittedName>
</protein>
<keyword evidence="3" id="KW-1185">Reference proteome</keyword>
<gene>
    <name evidence="2" type="ORF">CROQUDRAFT_656827</name>
</gene>
<evidence type="ECO:0000256" key="1">
    <source>
        <dbReference type="SAM" id="MobiDB-lite"/>
    </source>
</evidence>
<reference evidence="2" key="1">
    <citation type="submission" date="2013-11" db="EMBL/GenBank/DDBJ databases">
        <title>Genome sequence of the fusiform rust pathogen reveals effectors for host alternation and coevolution with pine.</title>
        <authorList>
            <consortium name="DOE Joint Genome Institute"/>
            <person name="Smith K."/>
            <person name="Pendleton A."/>
            <person name="Kubisiak T."/>
            <person name="Anderson C."/>
            <person name="Salamov A."/>
            <person name="Aerts A."/>
            <person name="Riley R."/>
            <person name="Clum A."/>
            <person name="Lindquist E."/>
            <person name="Ence D."/>
            <person name="Campbell M."/>
            <person name="Kronenberg Z."/>
            <person name="Feau N."/>
            <person name="Dhillon B."/>
            <person name="Hamelin R."/>
            <person name="Burleigh J."/>
            <person name="Smith J."/>
            <person name="Yandell M."/>
            <person name="Nelson C."/>
            <person name="Grigoriev I."/>
            <person name="Davis J."/>
        </authorList>
    </citation>
    <scope>NUCLEOTIDE SEQUENCE</scope>
    <source>
        <strain evidence="2">G11</strain>
    </source>
</reference>
<feature type="compositionally biased region" description="Polar residues" evidence="1">
    <location>
        <begin position="33"/>
        <end position="44"/>
    </location>
</feature>
<feature type="compositionally biased region" description="Polar residues" evidence="1">
    <location>
        <begin position="1"/>
        <end position="21"/>
    </location>
</feature>
<evidence type="ECO:0000313" key="3">
    <source>
        <dbReference type="Proteomes" id="UP000886653"/>
    </source>
</evidence>
<accession>A0A9P6NJP8</accession>
<feature type="compositionally biased region" description="Basic and acidic residues" evidence="1">
    <location>
        <begin position="174"/>
        <end position="185"/>
    </location>
</feature>
<organism evidence="2 3">
    <name type="scientific">Cronartium quercuum f. sp. fusiforme G11</name>
    <dbReference type="NCBI Taxonomy" id="708437"/>
    <lineage>
        <taxon>Eukaryota</taxon>
        <taxon>Fungi</taxon>
        <taxon>Dikarya</taxon>
        <taxon>Basidiomycota</taxon>
        <taxon>Pucciniomycotina</taxon>
        <taxon>Pucciniomycetes</taxon>
        <taxon>Pucciniales</taxon>
        <taxon>Coleosporiaceae</taxon>
        <taxon>Cronartium</taxon>
    </lineage>
</organism>